<proteinExistence type="predicted"/>
<evidence type="ECO:0000256" key="2">
    <source>
        <dbReference type="SAM" id="MobiDB-lite"/>
    </source>
</evidence>
<organism evidence="4 5">
    <name type="scientific">Entamoeba histolytica HM-1:IMSS-B</name>
    <dbReference type="NCBI Taxonomy" id="885319"/>
    <lineage>
        <taxon>Eukaryota</taxon>
        <taxon>Amoebozoa</taxon>
        <taxon>Evosea</taxon>
        <taxon>Archamoebae</taxon>
        <taxon>Mastigamoebida</taxon>
        <taxon>Entamoebidae</taxon>
        <taxon>Entamoeba</taxon>
    </lineage>
</organism>
<evidence type="ECO:0000256" key="1">
    <source>
        <dbReference type="SAM" id="Coils"/>
    </source>
</evidence>
<feature type="compositionally biased region" description="Polar residues" evidence="2">
    <location>
        <begin position="62"/>
        <end position="79"/>
    </location>
</feature>
<dbReference type="VEuPathDB" id="AmoebaDB:EHI8A_200780"/>
<dbReference type="InterPro" id="IPR035616">
    <property type="entry name" value="MvaT_DBD"/>
</dbReference>
<dbReference type="EMBL" id="KB610429">
    <property type="protein sequence ID" value="EMH76124.1"/>
    <property type="molecule type" value="Genomic_DNA"/>
</dbReference>
<keyword evidence="1" id="KW-0175">Coiled coil</keyword>
<feature type="domain" description="MvaT DNA-binding" evidence="3">
    <location>
        <begin position="87"/>
        <end position="123"/>
    </location>
</feature>
<dbReference type="Proteomes" id="UP000030781">
    <property type="component" value="Unassembled WGS sequence"/>
</dbReference>
<evidence type="ECO:0000259" key="3">
    <source>
        <dbReference type="Pfam" id="PF22055"/>
    </source>
</evidence>
<dbReference type="CDD" id="cd16170">
    <property type="entry name" value="MvaT_DBD"/>
    <property type="match status" value="1"/>
</dbReference>
<dbReference type="NCBIfam" id="NF041859">
    <property type="entry name" value="silencer_MvaTU"/>
    <property type="match status" value="1"/>
</dbReference>
<evidence type="ECO:0000313" key="5">
    <source>
        <dbReference type="Proteomes" id="UP000030781"/>
    </source>
</evidence>
<sequence length="127" mass="14493">MSLIQEYRQTEAAIEEMKQRLERLNSDERLQKELEFEKKLRALLGEHSKSLRDVIAILDPNAGTNTGGKTKNNAAQPTAQRRARMLKRYKHPETGEVIETKGGNHKVLKAWKSEHGADTVEGWLQSE</sequence>
<reference evidence="4 5" key="1">
    <citation type="submission" date="2013-01" db="EMBL/GenBank/DDBJ databases">
        <authorList>
            <person name="Hannick L."/>
            <person name="Zafar N."/>
            <person name="Lorenzi H."/>
            <person name="Ali I.A."/>
            <person name="Petri W.P."/>
            <person name="Caler E."/>
        </authorList>
    </citation>
    <scope>NUCLEOTIDE SEQUENCE [LARGE SCALE GENOMIC DNA]</scope>
    <source>
        <strain evidence="5">HM3:IMSS-B</strain>
    </source>
</reference>
<evidence type="ECO:0000313" key="4">
    <source>
        <dbReference type="EMBL" id="EMH76124.1"/>
    </source>
</evidence>
<name>M3SAL1_ENTH1</name>
<dbReference type="AlphaFoldDB" id="M3SAL1"/>
<protein>
    <recommendedName>
        <fullName evidence="3">MvaT DNA-binding domain-containing protein</fullName>
    </recommendedName>
</protein>
<accession>M3SAL1</accession>
<gene>
    <name evidence="4" type="ORF">EHI8A_200780</name>
</gene>
<dbReference type="Pfam" id="PF22055">
    <property type="entry name" value="MvaT_DBD"/>
    <property type="match status" value="1"/>
</dbReference>
<feature type="coiled-coil region" evidence="1">
    <location>
        <begin position="4"/>
        <end position="34"/>
    </location>
</feature>
<feature type="region of interest" description="Disordered" evidence="2">
    <location>
        <begin position="60"/>
        <end position="79"/>
    </location>
</feature>